<keyword evidence="1" id="KW-1133">Transmembrane helix</keyword>
<name>A0A2A9A1Q3_BACCE</name>
<dbReference type="AlphaFoldDB" id="A0A2A9A1Q3"/>
<gene>
    <name evidence="2" type="ORF">CN307_13390</name>
</gene>
<proteinExistence type="predicted"/>
<keyword evidence="1" id="KW-0472">Membrane</keyword>
<accession>A0A2A9A1Q3</accession>
<evidence type="ECO:0000256" key="1">
    <source>
        <dbReference type="SAM" id="Phobius"/>
    </source>
</evidence>
<feature type="transmembrane region" description="Helical" evidence="1">
    <location>
        <begin position="53"/>
        <end position="77"/>
    </location>
</feature>
<sequence>MRKVTVPVDMTSEQKTLLGVLSKRQLIYLLGGGASLYLYVPFLWRLFAPFNAAVAFFICLILAIPTVVVVITFAFIYKEKQHMYLDKFLLIKMRSRSEKGNWRKGYEPITWVKENL</sequence>
<evidence type="ECO:0000313" key="3">
    <source>
        <dbReference type="Proteomes" id="UP000220032"/>
    </source>
</evidence>
<evidence type="ECO:0000313" key="2">
    <source>
        <dbReference type="EMBL" id="PFE14995.1"/>
    </source>
</evidence>
<dbReference type="InterPro" id="IPR024414">
    <property type="entry name" value="Uncharacterised_PrgI"/>
</dbReference>
<organism evidence="2 3">
    <name type="scientific">Bacillus cereus</name>
    <dbReference type="NCBI Taxonomy" id="1396"/>
    <lineage>
        <taxon>Bacteria</taxon>
        <taxon>Bacillati</taxon>
        <taxon>Bacillota</taxon>
        <taxon>Bacilli</taxon>
        <taxon>Bacillales</taxon>
        <taxon>Bacillaceae</taxon>
        <taxon>Bacillus</taxon>
        <taxon>Bacillus cereus group</taxon>
    </lineage>
</organism>
<dbReference type="EMBL" id="NTRR01000020">
    <property type="protein sequence ID" value="PFE14995.1"/>
    <property type="molecule type" value="Genomic_DNA"/>
</dbReference>
<comment type="caution">
    <text evidence="2">The sequence shown here is derived from an EMBL/GenBank/DDBJ whole genome shotgun (WGS) entry which is preliminary data.</text>
</comment>
<reference evidence="2 3" key="1">
    <citation type="submission" date="2017-09" db="EMBL/GenBank/DDBJ databases">
        <title>Large-scale bioinformatics analysis of Bacillus genomes uncovers conserved roles of natural products in bacterial physiology.</title>
        <authorList>
            <consortium name="Agbiome Team Llc"/>
            <person name="Bleich R.M."/>
            <person name="Grubbs K.J."/>
            <person name="Santa Maria K.C."/>
            <person name="Allen S.E."/>
            <person name="Farag S."/>
            <person name="Shank E.A."/>
            <person name="Bowers A."/>
        </authorList>
    </citation>
    <scope>NUCLEOTIDE SEQUENCE [LARGE SCALE GENOMIC DNA]</scope>
    <source>
        <strain evidence="2 3">AFS022681</strain>
    </source>
</reference>
<dbReference type="Proteomes" id="UP000220032">
    <property type="component" value="Unassembled WGS sequence"/>
</dbReference>
<protein>
    <submittedName>
        <fullName evidence="2">PrgI family protein</fullName>
    </submittedName>
</protein>
<dbReference type="RefSeq" id="WP_098342701.1">
    <property type="nucleotide sequence ID" value="NZ_JBHTUN010000006.1"/>
</dbReference>
<feature type="transmembrane region" description="Helical" evidence="1">
    <location>
        <begin position="26"/>
        <end position="47"/>
    </location>
</feature>
<keyword evidence="1" id="KW-0812">Transmembrane</keyword>
<dbReference type="Pfam" id="PF12666">
    <property type="entry name" value="PrgI"/>
    <property type="match status" value="1"/>
</dbReference>